<dbReference type="AlphaFoldDB" id="A0A1F7YF84"/>
<accession>A0A1F7YF84</accession>
<proteinExistence type="predicted"/>
<evidence type="ECO:0000313" key="2">
    <source>
        <dbReference type="EMBL" id="OGM25983.1"/>
    </source>
</evidence>
<dbReference type="Pfam" id="PF01243">
    <property type="entry name" value="PNPOx_N"/>
    <property type="match status" value="1"/>
</dbReference>
<name>A0A1F7YF84_9BACT</name>
<gene>
    <name evidence="2" type="ORF">A2628_00355</name>
</gene>
<evidence type="ECO:0000259" key="1">
    <source>
        <dbReference type="Pfam" id="PF01243"/>
    </source>
</evidence>
<dbReference type="Gene3D" id="2.30.110.10">
    <property type="entry name" value="Electron Transport, Fmn-binding Protein, Chain A"/>
    <property type="match status" value="1"/>
</dbReference>
<evidence type="ECO:0000313" key="3">
    <source>
        <dbReference type="Proteomes" id="UP000179221"/>
    </source>
</evidence>
<dbReference type="EMBL" id="MGGL01000017">
    <property type="protein sequence ID" value="OGM25983.1"/>
    <property type="molecule type" value="Genomic_DNA"/>
</dbReference>
<comment type="caution">
    <text evidence="2">The sequence shown here is derived from an EMBL/GenBank/DDBJ whole genome shotgun (WGS) entry which is preliminary data.</text>
</comment>
<organism evidence="2 3">
    <name type="scientific">Candidatus Woesebacteria bacterium RIFCSPHIGHO2_01_FULL_40_22</name>
    <dbReference type="NCBI Taxonomy" id="1802499"/>
    <lineage>
        <taxon>Bacteria</taxon>
        <taxon>Candidatus Woeseibacteriota</taxon>
    </lineage>
</organism>
<protein>
    <recommendedName>
        <fullName evidence="1">Pyridoxamine 5'-phosphate oxidase N-terminal domain-containing protein</fullName>
    </recommendedName>
</protein>
<dbReference type="SUPFAM" id="SSF50475">
    <property type="entry name" value="FMN-binding split barrel"/>
    <property type="match status" value="1"/>
</dbReference>
<dbReference type="InterPro" id="IPR011576">
    <property type="entry name" value="Pyridox_Oxase_N"/>
</dbReference>
<dbReference type="InterPro" id="IPR012349">
    <property type="entry name" value="Split_barrel_FMN-bd"/>
</dbReference>
<sequence length="157" mass="18113">MGDLNKLAKEVIKKNQYLALSTVRADGKPWTCILAYIFDDNYNFYYVSLPTSEHSKHIEKSKNVSFAIYDSTQGFGLGAGLQVEAEAEKLNEEKIPEISKMYFERKYPYGNISNDFTVGLKKMIESGVYFFYKLTPIHIWINDPNVDTDRRVEVFAK</sequence>
<dbReference type="Proteomes" id="UP000179221">
    <property type="component" value="Unassembled WGS sequence"/>
</dbReference>
<feature type="domain" description="Pyridoxamine 5'-phosphate oxidase N-terminal" evidence="1">
    <location>
        <begin position="6"/>
        <end position="116"/>
    </location>
</feature>
<reference evidence="2 3" key="1">
    <citation type="journal article" date="2016" name="Nat. Commun.">
        <title>Thousands of microbial genomes shed light on interconnected biogeochemical processes in an aquifer system.</title>
        <authorList>
            <person name="Anantharaman K."/>
            <person name="Brown C.T."/>
            <person name="Hug L.A."/>
            <person name="Sharon I."/>
            <person name="Castelle C.J."/>
            <person name="Probst A.J."/>
            <person name="Thomas B.C."/>
            <person name="Singh A."/>
            <person name="Wilkins M.J."/>
            <person name="Karaoz U."/>
            <person name="Brodie E.L."/>
            <person name="Williams K.H."/>
            <person name="Hubbard S.S."/>
            <person name="Banfield J.F."/>
        </authorList>
    </citation>
    <scope>NUCLEOTIDE SEQUENCE [LARGE SCALE GENOMIC DNA]</scope>
</reference>